<evidence type="ECO:0000313" key="2">
    <source>
        <dbReference type="Proteomes" id="UP000664032"/>
    </source>
</evidence>
<reference evidence="1" key="1">
    <citation type="submission" date="2021-10" db="EMBL/GenBank/DDBJ databases">
        <title>Psilocybe cubensis genome.</title>
        <authorList>
            <person name="Mckernan K.J."/>
            <person name="Crawford S."/>
            <person name="Trippe A."/>
            <person name="Kane L.T."/>
            <person name="Mclaughlin S."/>
        </authorList>
    </citation>
    <scope>NUCLEOTIDE SEQUENCE</scope>
    <source>
        <strain evidence="1">MGC-MH-2018</strain>
    </source>
</reference>
<evidence type="ECO:0000313" key="1">
    <source>
        <dbReference type="EMBL" id="KAH9477343.1"/>
    </source>
</evidence>
<dbReference type="EMBL" id="JAFIQS020000009">
    <property type="protein sequence ID" value="KAH9477343.1"/>
    <property type="molecule type" value="Genomic_DNA"/>
</dbReference>
<organism evidence="1 2">
    <name type="scientific">Psilocybe cubensis</name>
    <name type="common">Psychedelic mushroom</name>
    <name type="synonym">Stropharia cubensis</name>
    <dbReference type="NCBI Taxonomy" id="181762"/>
    <lineage>
        <taxon>Eukaryota</taxon>
        <taxon>Fungi</taxon>
        <taxon>Dikarya</taxon>
        <taxon>Basidiomycota</taxon>
        <taxon>Agaricomycotina</taxon>
        <taxon>Agaricomycetes</taxon>
        <taxon>Agaricomycetidae</taxon>
        <taxon>Agaricales</taxon>
        <taxon>Agaricineae</taxon>
        <taxon>Strophariaceae</taxon>
        <taxon>Psilocybe</taxon>
    </lineage>
</organism>
<comment type="caution">
    <text evidence="1">The sequence shown here is derived from an EMBL/GenBank/DDBJ whole genome shotgun (WGS) entry which is preliminary data.</text>
</comment>
<proteinExistence type="predicted"/>
<dbReference type="Proteomes" id="UP000664032">
    <property type="component" value="Unassembled WGS sequence"/>
</dbReference>
<gene>
    <name evidence="1" type="ORF">JR316_0009548</name>
</gene>
<sequence>MHVQSAKRMEDNVPASTLKEGQWIPILQQVLWNLFAEQKDSITTTTPMSFKIVSSCILLAFYALSGIASPVGTSTTEELVRTPVGLVPKSNVHMVPEGGKIIHSDTEIRLLNADGSLFHTAPLNKNARLNFPTPQNRTAHRRNLEDATVAAFAAVNSIGGFEGNWVQPPLPQVQSGQLLMYFAGIAPSNIDALIIPTLQYGVSAAGGGTFWSLVSWFISGDQVAHSNLTQLGAGTVPIDSFVVNEDEFLATPPAHAWFCGFSGFQAAGLNVQTLENFNTAVVALEITGGNDIGNLPNEPTDLNQIFILDANSNGIFPIPWQFGQDTADGITIVRPPNNLNGDETLVFEY</sequence>
<protein>
    <submittedName>
        <fullName evidence="1">Uncharacterized protein</fullName>
    </submittedName>
</protein>
<accession>A0ACB8GP65</accession>
<keyword evidence="2" id="KW-1185">Reference proteome</keyword>
<name>A0ACB8GP65_PSICU</name>